<name>A0A654TIS2_MYCTX</name>
<evidence type="ECO:0000313" key="2">
    <source>
        <dbReference type="Proteomes" id="UP000046947"/>
    </source>
</evidence>
<protein>
    <submittedName>
        <fullName evidence="1">Uncharacterized protein</fullName>
    </submittedName>
</protein>
<accession>A0A654TIS2</accession>
<dbReference type="Proteomes" id="UP000046947">
    <property type="component" value="Unassembled WGS sequence"/>
</dbReference>
<organism evidence="1 2">
    <name type="scientific">Mycobacterium tuberculosis</name>
    <dbReference type="NCBI Taxonomy" id="1773"/>
    <lineage>
        <taxon>Bacteria</taxon>
        <taxon>Bacillati</taxon>
        <taxon>Actinomycetota</taxon>
        <taxon>Actinomycetes</taxon>
        <taxon>Mycobacteriales</taxon>
        <taxon>Mycobacteriaceae</taxon>
        <taxon>Mycobacterium</taxon>
        <taxon>Mycobacterium tuberculosis complex</taxon>
    </lineage>
</organism>
<reference evidence="1 2" key="1">
    <citation type="submission" date="2015-03" db="EMBL/GenBank/DDBJ databases">
        <authorList>
            <consortium name="Pathogen Informatics"/>
        </authorList>
    </citation>
    <scope>NUCLEOTIDE SEQUENCE [LARGE SCALE GENOMIC DNA]</scope>
    <source>
        <strain evidence="1 2">H09601792</strain>
    </source>
</reference>
<gene>
    <name evidence="1" type="ORF">ERS007688_00972</name>
</gene>
<evidence type="ECO:0000313" key="1">
    <source>
        <dbReference type="EMBL" id="CFE48101.1"/>
    </source>
</evidence>
<dbReference type="AlphaFoldDB" id="A0A654TIS2"/>
<dbReference type="EMBL" id="CFOH01000108">
    <property type="protein sequence ID" value="CFE48101.1"/>
    <property type="molecule type" value="Genomic_DNA"/>
</dbReference>
<sequence>MTAKSLATGVVGDAAISAAAAAETSAAFASGR</sequence>
<proteinExistence type="predicted"/>